<evidence type="ECO:0000313" key="1">
    <source>
        <dbReference type="EMBL" id="EHJ46773.1"/>
    </source>
</evidence>
<dbReference type="Proteomes" id="UP000004662">
    <property type="component" value="Chromosome"/>
</dbReference>
<reference evidence="2" key="1">
    <citation type="journal article" date="2015" name="Genome Announc.">
        <title>High-Quality Draft Genome Sequence of Desulfovibrio carbinoliphilus FW-101-2B, an Organic Acid-Oxidizing Sulfate-Reducing Bacterium Isolated from Uranium(VI)-Contaminated Groundwater.</title>
        <authorList>
            <person name="Ramsay B.D."/>
            <person name="Hwang C."/>
            <person name="Woo H.L."/>
            <person name="Carroll S.L."/>
            <person name="Lucas S."/>
            <person name="Han J."/>
            <person name="Lapidus A.L."/>
            <person name="Cheng J.F."/>
            <person name="Goodwin L.A."/>
            <person name="Pitluck S."/>
            <person name="Peters L."/>
            <person name="Chertkov O."/>
            <person name="Held B."/>
            <person name="Detter J.C."/>
            <person name="Han C.S."/>
            <person name="Tapia R."/>
            <person name="Land M.L."/>
            <person name="Hauser L.J."/>
            <person name="Kyrpides N.C."/>
            <person name="Ivanova N.N."/>
            <person name="Mikhailova N."/>
            <person name="Pagani I."/>
            <person name="Woyke T."/>
            <person name="Arkin A.P."/>
            <person name="Dehal P."/>
            <person name="Chivian D."/>
            <person name="Criddle C.S."/>
            <person name="Wu W."/>
            <person name="Chakraborty R."/>
            <person name="Hazen T.C."/>
            <person name="Fields M.W."/>
        </authorList>
    </citation>
    <scope>NUCLEOTIDE SEQUENCE [LARGE SCALE GENOMIC DNA]</scope>
    <source>
        <strain evidence="2">FW-101-2B</strain>
    </source>
</reference>
<dbReference type="EMBL" id="CM001368">
    <property type="protein sequence ID" value="EHJ46773.1"/>
    <property type="molecule type" value="Genomic_DNA"/>
</dbReference>
<dbReference type="OrthoDB" id="5459010at2"/>
<dbReference type="STRING" id="694327.DFW101_0756"/>
<evidence type="ECO:0000313" key="2">
    <source>
        <dbReference type="Proteomes" id="UP000004662"/>
    </source>
</evidence>
<organism evidence="1 2">
    <name type="scientific">Solidesulfovibrio carbinoliphilus subsp. oakridgensis</name>
    <dbReference type="NCBI Taxonomy" id="694327"/>
    <lineage>
        <taxon>Bacteria</taxon>
        <taxon>Pseudomonadati</taxon>
        <taxon>Thermodesulfobacteriota</taxon>
        <taxon>Desulfovibrionia</taxon>
        <taxon>Desulfovibrionales</taxon>
        <taxon>Desulfovibrionaceae</taxon>
        <taxon>Solidesulfovibrio</taxon>
    </lineage>
</organism>
<name>G7Q3Y3_9BACT</name>
<keyword evidence="2" id="KW-1185">Reference proteome</keyword>
<protein>
    <submittedName>
        <fullName evidence="1">Uncharacterized protein</fullName>
    </submittedName>
</protein>
<sequence>MPAWLTRLSGQGCRHFLAGRCLYAEHVNPGLEEGFVCVVVHRLGRAFDDFLLRAENLGLGEEEAGRVWQARFPATLAKEGNCQDYLPGGTTSFPDCAHAAGELCLLALPACPGRCGRFFSRQG</sequence>
<proteinExistence type="predicted"/>
<dbReference type="AlphaFoldDB" id="G7Q3Y3"/>
<gene>
    <name evidence="1" type="ORF">DFW101_0756</name>
</gene>
<accession>G7Q3Y3</accession>
<dbReference type="eggNOG" id="ENOG5033HBG">
    <property type="taxonomic scope" value="Bacteria"/>
</dbReference>
<dbReference type="HOGENOM" id="CLU_134296_0_0_7"/>